<sequence length="241" mass="27109">MSKKNPSIDADGAKKGLSVQQFLDQFNALDPNNYGSWPKSVKITCWVFIVAFIGALGYFTFISSVIEEGSLEAAKETVLLNEYRDKESKLRNLERYQTQLDSMRLSFNKQLQQLPKESEIPGLVEDINRTGVKAGLKLKNIRLEKEIEQDFFVEQPIFIEATGDYHAFAQFTSDLAVLPRIVTLHDFTVTASPSSNQKTDVPELTYMIKAKTYRYLGDSHDKDGEDKEVNATGSSPVKKGP</sequence>
<evidence type="ECO:0000313" key="3">
    <source>
        <dbReference type="EMBL" id="SNQ29762.1"/>
    </source>
</evidence>
<dbReference type="EMBL" id="FZLN01000003">
    <property type="protein sequence ID" value="SNQ29762.1"/>
    <property type="molecule type" value="Genomic_DNA"/>
</dbReference>
<dbReference type="InterPro" id="IPR014717">
    <property type="entry name" value="Transl_elong_EF1B/ribsomal_bS6"/>
</dbReference>
<dbReference type="PANTHER" id="PTHR39555">
    <property type="entry name" value="FIMBRIAL ASSEMBLY PROTEIN PILO-LIKE PROTEIN-RELATED"/>
    <property type="match status" value="1"/>
</dbReference>
<feature type="transmembrane region" description="Helical" evidence="2">
    <location>
        <begin position="43"/>
        <end position="61"/>
    </location>
</feature>
<keyword evidence="2" id="KW-0472">Membrane</keyword>
<dbReference type="GO" id="GO:0043683">
    <property type="term" value="P:type IV pilus assembly"/>
    <property type="evidence" value="ECO:0007669"/>
    <property type="project" value="InterPro"/>
</dbReference>
<gene>
    <name evidence="3" type="ORF">SAMN05444584_1731</name>
</gene>
<evidence type="ECO:0000256" key="2">
    <source>
        <dbReference type="SAM" id="Phobius"/>
    </source>
</evidence>
<dbReference type="Gene3D" id="3.30.70.60">
    <property type="match status" value="1"/>
</dbReference>
<feature type="compositionally biased region" description="Basic and acidic residues" evidence="1">
    <location>
        <begin position="218"/>
        <end position="229"/>
    </location>
</feature>
<name>A0A217EHH4_9GAMM</name>
<evidence type="ECO:0000313" key="4">
    <source>
        <dbReference type="Proteomes" id="UP000243463"/>
    </source>
</evidence>
<dbReference type="Pfam" id="PF04350">
    <property type="entry name" value="PilO"/>
    <property type="match status" value="1"/>
</dbReference>
<feature type="region of interest" description="Disordered" evidence="1">
    <location>
        <begin position="218"/>
        <end position="241"/>
    </location>
</feature>
<dbReference type="PIRSF" id="PIRSF016482">
    <property type="entry name" value="PilO"/>
    <property type="match status" value="1"/>
</dbReference>
<reference evidence="4" key="1">
    <citation type="submission" date="2017-06" db="EMBL/GenBank/DDBJ databases">
        <authorList>
            <person name="Varghese N."/>
            <person name="Submissions S."/>
        </authorList>
    </citation>
    <scope>NUCLEOTIDE SEQUENCE [LARGE SCALE GENOMIC DNA]</scope>
    <source>
        <strain evidence="4">ANC 5114</strain>
    </source>
</reference>
<dbReference type="AlphaFoldDB" id="A0A217EHH4"/>
<accession>A0A217EHH4</accession>
<protein>
    <submittedName>
        <fullName evidence="3">Type IV pilus assembly protein PilO</fullName>
    </submittedName>
</protein>
<keyword evidence="2" id="KW-0812">Transmembrane</keyword>
<keyword evidence="4" id="KW-1185">Reference proteome</keyword>
<dbReference type="RefSeq" id="WP_088823807.1">
    <property type="nucleotide sequence ID" value="NZ_FZLN01000003.1"/>
</dbReference>
<dbReference type="InterPro" id="IPR007445">
    <property type="entry name" value="PilO"/>
</dbReference>
<keyword evidence="2" id="KW-1133">Transmembrane helix</keyword>
<dbReference type="GO" id="GO:0043107">
    <property type="term" value="P:type IV pilus-dependent motility"/>
    <property type="evidence" value="ECO:0007669"/>
    <property type="project" value="InterPro"/>
</dbReference>
<dbReference type="PANTHER" id="PTHR39555:SF1">
    <property type="entry name" value="TYPE IV PILUS INNER MEMBRANE COMPONENT PILO"/>
    <property type="match status" value="1"/>
</dbReference>
<dbReference type="OrthoDB" id="9802133at2"/>
<evidence type="ECO:0000256" key="1">
    <source>
        <dbReference type="SAM" id="MobiDB-lite"/>
    </source>
</evidence>
<dbReference type="Proteomes" id="UP000243463">
    <property type="component" value="Unassembled WGS sequence"/>
</dbReference>
<organism evidence="3 4">
    <name type="scientific">Acinetobacter apis</name>
    <dbReference type="NCBI Taxonomy" id="1229165"/>
    <lineage>
        <taxon>Bacteria</taxon>
        <taxon>Pseudomonadati</taxon>
        <taxon>Pseudomonadota</taxon>
        <taxon>Gammaproteobacteria</taxon>
        <taxon>Moraxellales</taxon>
        <taxon>Moraxellaceae</taxon>
        <taxon>Acinetobacter</taxon>
    </lineage>
</organism>
<proteinExistence type="predicted"/>